<dbReference type="AlphaFoldDB" id="A0A2P2MG96"/>
<reference evidence="1" key="1">
    <citation type="submission" date="2018-02" db="EMBL/GenBank/DDBJ databases">
        <title>Rhizophora mucronata_Transcriptome.</title>
        <authorList>
            <person name="Meera S.P."/>
            <person name="Sreeshan A."/>
            <person name="Augustine A."/>
        </authorList>
    </citation>
    <scope>NUCLEOTIDE SEQUENCE</scope>
    <source>
        <tissue evidence="1">Leaf</tissue>
    </source>
</reference>
<organism evidence="1">
    <name type="scientific">Rhizophora mucronata</name>
    <name type="common">Asiatic mangrove</name>
    <dbReference type="NCBI Taxonomy" id="61149"/>
    <lineage>
        <taxon>Eukaryota</taxon>
        <taxon>Viridiplantae</taxon>
        <taxon>Streptophyta</taxon>
        <taxon>Embryophyta</taxon>
        <taxon>Tracheophyta</taxon>
        <taxon>Spermatophyta</taxon>
        <taxon>Magnoliopsida</taxon>
        <taxon>eudicotyledons</taxon>
        <taxon>Gunneridae</taxon>
        <taxon>Pentapetalae</taxon>
        <taxon>rosids</taxon>
        <taxon>fabids</taxon>
        <taxon>Malpighiales</taxon>
        <taxon>Rhizophoraceae</taxon>
        <taxon>Rhizophora</taxon>
    </lineage>
</organism>
<accession>A0A2P2MG96</accession>
<dbReference type="EMBL" id="GGEC01048781">
    <property type="protein sequence ID" value="MBX29265.1"/>
    <property type="molecule type" value="Transcribed_RNA"/>
</dbReference>
<proteinExistence type="predicted"/>
<sequence>MPIDVTKESFHVYLFQFHIPLKYSGMYMIISTRKLQNEIVRLTVSTPRGTHESIINELLTNTNYISSGRFYTYCLILYLEWHWSESMGTCFNHYKKFINHPRKRISAYTVHSIKDLPRKLMYNFIHTESI</sequence>
<protein>
    <submittedName>
        <fullName evidence="1">Uncharacterized protein</fullName>
    </submittedName>
</protein>
<name>A0A2P2MG96_RHIMU</name>
<evidence type="ECO:0000313" key="1">
    <source>
        <dbReference type="EMBL" id="MBX29265.1"/>
    </source>
</evidence>